<comment type="caution">
    <text evidence="1">The sequence shown here is derived from an EMBL/GenBank/DDBJ whole genome shotgun (WGS) entry which is preliminary data.</text>
</comment>
<gene>
    <name evidence="1" type="ORF">PLEPLA_LOCUS44925</name>
</gene>
<dbReference type="PANTHER" id="PTHR31025">
    <property type="entry name" value="SI:CH211-196P9.1-RELATED"/>
    <property type="match status" value="1"/>
</dbReference>
<dbReference type="Proteomes" id="UP001153269">
    <property type="component" value="Unassembled WGS sequence"/>
</dbReference>
<keyword evidence="2" id="KW-1185">Reference proteome</keyword>
<accession>A0A9N7VZ36</accession>
<protein>
    <submittedName>
        <fullName evidence="1">Uncharacterized protein</fullName>
    </submittedName>
</protein>
<evidence type="ECO:0000313" key="1">
    <source>
        <dbReference type="EMBL" id="CAB1457121.1"/>
    </source>
</evidence>
<dbReference type="EMBL" id="CADEAL010004326">
    <property type="protein sequence ID" value="CAB1457121.1"/>
    <property type="molecule type" value="Genomic_DNA"/>
</dbReference>
<sequence length="501" mass="55074">MSTLHSLNVFISQRLSAAVEEIIGRLETVISEYEEDMKCRQLRLTAQRQTVGVQQHLVIKEEVLSEQQEWISSLDKQAPKSPHFTHRRFMKMTNLPPAQQTTFNSWKKMSTLQSLKTFINQRLAVAVDDIFGLLETTISNYEEEIDRQRRLLEDERSEFLTNRSVPLESHFDTTDASSVDEMLPTDSKDNLIPRPPATERHNLWPAVFPIPTFSYNTEMALRQAGQTDDSLENVRIALIAVSMTEDNRLMINDMMSRTYSCRRREVVSQSIHVAEFKERWPALFDPFQGGAAAIPGGDAASQDALYGAPVEVAENPGVHVELPDGVFVMGPGQVISDVDPEELEAADSLHLGPVDGEGGVFFSSSLPVVHDQLLRFADVEMEVVVLAPRCQGSDLLSVGLLIVDGDQAYDSGVISKLNDGVGAVGGHAVLREQGVQKRSEHAALGGTGVESQGGGFGAADPHRLWSARQKVQYLLTEGNVEPKVGEGSVEGEGDGICSLPI</sequence>
<evidence type="ECO:0000313" key="2">
    <source>
        <dbReference type="Proteomes" id="UP001153269"/>
    </source>
</evidence>
<reference evidence="1" key="1">
    <citation type="submission" date="2020-03" db="EMBL/GenBank/DDBJ databases">
        <authorList>
            <person name="Weist P."/>
        </authorList>
    </citation>
    <scope>NUCLEOTIDE SEQUENCE</scope>
</reference>
<proteinExistence type="predicted"/>
<organism evidence="1 2">
    <name type="scientific">Pleuronectes platessa</name>
    <name type="common">European plaice</name>
    <dbReference type="NCBI Taxonomy" id="8262"/>
    <lineage>
        <taxon>Eukaryota</taxon>
        <taxon>Metazoa</taxon>
        <taxon>Chordata</taxon>
        <taxon>Craniata</taxon>
        <taxon>Vertebrata</taxon>
        <taxon>Euteleostomi</taxon>
        <taxon>Actinopterygii</taxon>
        <taxon>Neopterygii</taxon>
        <taxon>Teleostei</taxon>
        <taxon>Neoteleostei</taxon>
        <taxon>Acanthomorphata</taxon>
        <taxon>Carangaria</taxon>
        <taxon>Pleuronectiformes</taxon>
        <taxon>Pleuronectoidei</taxon>
        <taxon>Pleuronectidae</taxon>
        <taxon>Pleuronectes</taxon>
    </lineage>
</organism>
<dbReference type="PANTHER" id="PTHR31025:SF25">
    <property type="entry name" value="ZINC FINGER (C2H2)-60"/>
    <property type="match status" value="1"/>
</dbReference>
<name>A0A9N7VZ36_PLEPL</name>
<dbReference type="AlphaFoldDB" id="A0A9N7VZ36"/>